<accession>A0A4C1Y882</accession>
<evidence type="ECO:0000313" key="2">
    <source>
        <dbReference type="EMBL" id="GBP72461.1"/>
    </source>
</evidence>
<keyword evidence="3" id="KW-1185">Reference proteome</keyword>
<dbReference type="EMBL" id="BGZK01001146">
    <property type="protein sequence ID" value="GBP72461.1"/>
    <property type="molecule type" value="Genomic_DNA"/>
</dbReference>
<evidence type="ECO:0000313" key="3">
    <source>
        <dbReference type="Proteomes" id="UP000299102"/>
    </source>
</evidence>
<organism evidence="2 3">
    <name type="scientific">Eumeta variegata</name>
    <name type="common">Bagworm moth</name>
    <name type="synonym">Eumeta japonica</name>
    <dbReference type="NCBI Taxonomy" id="151549"/>
    <lineage>
        <taxon>Eukaryota</taxon>
        <taxon>Metazoa</taxon>
        <taxon>Ecdysozoa</taxon>
        <taxon>Arthropoda</taxon>
        <taxon>Hexapoda</taxon>
        <taxon>Insecta</taxon>
        <taxon>Pterygota</taxon>
        <taxon>Neoptera</taxon>
        <taxon>Endopterygota</taxon>
        <taxon>Lepidoptera</taxon>
        <taxon>Glossata</taxon>
        <taxon>Ditrysia</taxon>
        <taxon>Tineoidea</taxon>
        <taxon>Psychidae</taxon>
        <taxon>Oiketicinae</taxon>
        <taxon>Eumeta</taxon>
    </lineage>
</organism>
<sequence length="226" mass="25687">MAIYLIPFRFEDHQRSTTFSWPITARPEGIRRWEPQSRRPVSPGAAGGKGERPCPVREAEGGPRDLRGPLWALGRVPPQPSSTVTACACGSVRNQEEWVRLAQNKTEMKKTADELYTNSQKRTLKALHQVKKMKNKRLTGEINLFQISNIYKCILVSEAYELRVLSDGTPSPLSVASLYSVYELPTQIVMGSLWKCILKKMLRSKWEEMQLAVSGNVLFFENFMLL</sequence>
<dbReference type="AlphaFoldDB" id="A0A4C1Y882"/>
<feature type="compositionally biased region" description="Basic and acidic residues" evidence="1">
    <location>
        <begin position="49"/>
        <end position="63"/>
    </location>
</feature>
<gene>
    <name evidence="2" type="ORF">EVAR_24372_1</name>
</gene>
<dbReference type="Proteomes" id="UP000299102">
    <property type="component" value="Unassembled WGS sequence"/>
</dbReference>
<feature type="region of interest" description="Disordered" evidence="1">
    <location>
        <begin position="30"/>
        <end position="63"/>
    </location>
</feature>
<name>A0A4C1Y882_EUMVA</name>
<proteinExistence type="predicted"/>
<protein>
    <submittedName>
        <fullName evidence="2">Uncharacterized protein</fullName>
    </submittedName>
</protein>
<comment type="caution">
    <text evidence="2">The sequence shown here is derived from an EMBL/GenBank/DDBJ whole genome shotgun (WGS) entry which is preliminary data.</text>
</comment>
<reference evidence="2 3" key="1">
    <citation type="journal article" date="2019" name="Commun. Biol.">
        <title>The bagworm genome reveals a unique fibroin gene that provides high tensile strength.</title>
        <authorList>
            <person name="Kono N."/>
            <person name="Nakamura H."/>
            <person name="Ohtoshi R."/>
            <person name="Tomita M."/>
            <person name="Numata K."/>
            <person name="Arakawa K."/>
        </authorList>
    </citation>
    <scope>NUCLEOTIDE SEQUENCE [LARGE SCALE GENOMIC DNA]</scope>
</reference>
<evidence type="ECO:0000256" key="1">
    <source>
        <dbReference type="SAM" id="MobiDB-lite"/>
    </source>
</evidence>